<proteinExistence type="inferred from homology"/>
<gene>
    <name evidence="5" type="ORF">HMPREF1219_01662</name>
</gene>
<dbReference type="Proteomes" id="UP000014408">
    <property type="component" value="Unassembled WGS sequence"/>
</dbReference>
<name>S2YVW1_9CORY</name>
<keyword evidence="6" id="KW-1185">Reference proteome</keyword>
<accession>S2YVW1</accession>
<evidence type="ECO:0000256" key="1">
    <source>
        <dbReference type="ARBA" id="ARBA00006068"/>
    </source>
</evidence>
<feature type="compositionally biased region" description="Low complexity" evidence="2">
    <location>
        <begin position="69"/>
        <end position="82"/>
    </location>
</feature>
<dbReference type="NCBIfam" id="TIGR00350">
    <property type="entry name" value="lytR_cpsA_psr"/>
    <property type="match status" value="1"/>
</dbReference>
<dbReference type="AlphaFoldDB" id="S2YVW1"/>
<dbReference type="HOGENOM" id="CLU_016455_0_1_11"/>
<feature type="compositionally biased region" description="Basic and acidic residues" evidence="2">
    <location>
        <begin position="1"/>
        <end position="18"/>
    </location>
</feature>
<evidence type="ECO:0000256" key="2">
    <source>
        <dbReference type="SAM" id="MobiDB-lite"/>
    </source>
</evidence>
<dbReference type="RefSeq" id="WP_016458407.1">
    <property type="nucleotide sequence ID" value="NZ_KE150447.1"/>
</dbReference>
<evidence type="ECO:0000313" key="5">
    <source>
        <dbReference type="EMBL" id="EPD68481.1"/>
    </source>
</evidence>
<organism evidence="5 6">
    <name type="scientific">Corynebacterium pyruviciproducens ATCC BAA-1742</name>
    <dbReference type="NCBI Taxonomy" id="1125779"/>
    <lineage>
        <taxon>Bacteria</taxon>
        <taxon>Bacillati</taxon>
        <taxon>Actinomycetota</taxon>
        <taxon>Actinomycetes</taxon>
        <taxon>Mycobacteriales</taxon>
        <taxon>Corynebacteriaceae</taxon>
        <taxon>Corynebacterium</taxon>
    </lineage>
</organism>
<keyword evidence="3" id="KW-0812">Transmembrane</keyword>
<dbReference type="PATRIC" id="fig|1125779.3.peg.1624"/>
<sequence>MSEYATDRNGKVIRDRYGRPVPKRTRVSRDDLRPAAADGDHSGLAERVQRRNEPVSQAPAGRVPANQSPDQAPAQRVPAQRAPIERRPINNRVERVPRQIPSGRESRIPSRANRPARRRAQRSNGGCAKPLAIFLTVLLVVLVGGGVWADRSLTRIDAFPPKHIADTAGTNWLLVGSDSREGLTQKQKDELMTGDDEGGSRTDTIMVLHLPMGGKPTLMSIPRDSYVPIPGYGNNKINAAFAIGGSQLLTQTVEQNTGLKIDHYAEVGFAGLANIVEAVGGVTLCTEEPIYDDVISFYMEPGCQKFDGAQALKFTRSRATALGDIDRVARQRQFLGVLLDTMTSPATLANPLKIVPLVRHVAGSFTVDNSDHIWHLARVALAMRSGINEQTIPVASFADTEVGSVVIWDQDAATKLFNSLN</sequence>
<dbReference type="InterPro" id="IPR004474">
    <property type="entry name" value="LytR_CpsA_psr"/>
</dbReference>
<feature type="compositionally biased region" description="Basic and acidic residues" evidence="2">
    <location>
        <begin position="27"/>
        <end position="53"/>
    </location>
</feature>
<feature type="region of interest" description="Disordered" evidence="2">
    <location>
        <begin position="1"/>
        <end position="124"/>
    </location>
</feature>
<feature type="compositionally biased region" description="Basic and acidic residues" evidence="2">
    <location>
        <begin position="83"/>
        <end position="97"/>
    </location>
</feature>
<dbReference type="Pfam" id="PF03816">
    <property type="entry name" value="LytR_cpsA_psr"/>
    <property type="match status" value="1"/>
</dbReference>
<dbReference type="STRING" id="1125779.HMPREF1219_01662"/>
<dbReference type="InterPro" id="IPR050922">
    <property type="entry name" value="LytR/CpsA/Psr_CW_biosynth"/>
</dbReference>
<feature type="transmembrane region" description="Helical" evidence="3">
    <location>
        <begin position="127"/>
        <end position="149"/>
    </location>
</feature>
<dbReference type="Gene3D" id="3.40.630.190">
    <property type="entry name" value="LCP protein"/>
    <property type="match status" value="1"/>
</dbReference>
<evidence type="ECO:0000259" key="4">
    <source>
        <dbReference type="Pfam" id="PF03816"/>
    </source>
</evidence>
<evidence type="ECO:0000256" key="3">
    <source>
        <dbReference type="SAM" id="Phobius"/>
    </source>
</evidence>
<dbReference type="PANTHER" id="PTHR33392:SF6">
    <property type="entry name" value="POLYISOPRENYL-TEICHOIC ACID--PEPTIDOGLYCAN TEICHOIC ACID TRANSFERASE TAGU"/>
    <property type="match status" value="1"/>
</dbReference>
<reference evidence="5 6" key="1">
    <citation type="submission" date="2013-05" db="EMBL/GenBank/DDBJ databases">
        <title>The Genome Sequence of Corynebacterium pyruviciproducens 1773O (ATCC BAA-1742).</title>
        <authorList>
            <consortium name="The Broad Institute Genomics Platform"/>
            <person name="Earl A."/>
            <person name="Ward D."/>
            <person name="Feldgarden M."/>
            <person name="Gevers D."/>
            <person name="Tong J."/>
            <person name="Walker B."/>
            <person name="Young S."/>
            <person name="Zeng Q."/>
            <person name="Gargeya S."/>
            <person name="Fitzgerald M."/>
            <person name="Haas B."/>
            <person name="Abouelleil A."/>
            <person name="Allen A.W."/>
            <person name="Alvarado L."/>
            <person name="Arachchi H.M."/>
            <person name="Berlin A.M."/>
            <person name="Chapman S.B."/>
            <person name="Gainer-Dewar J."/>
            <person name="Goldberg J."/>
            <person name="Griggs A."/>
            <person name="Gujja S."/>
            <person name="Hansen M."/>
            <person name="Howarth C."/>
            <person name="Imamovic A."/>
            <person name="Ireland A."/>
            <person name="Larimer J."/>
            <person name="McCowan C."/>
            <person name="Murphy C."/>
            <person name="Pearson M."/>
            <person name="Poon T.W."/>
            <person name="Priest M."/>
            <person name="Roberts A."/>
            <person name="Saif S."/>
            <person name="Shea T."/>
            <person name="Sisk P."/>
            <person name="Sykes S."/>
            <person name="Wortman J."/>
            <person name="Nusbaum C."/>
            <person name="Birren B."/>
        </authorList>
    </citation>
    <scope>NUCLEOTIDE SEQUENCE [LARGE SCALE GENOMIC DNA]</scope>
    <source>
        <strain evidence="5 6">ATCC BAA-1742</strain>
    </source>
</reference>
<protein>
    <recommendedName>
        <fullName evidence="4">Cell envelope-related transcriptional attenuator domain-containing protein</fullName>
    </recommendedName>
</protein>
<dbReference type="eggNOG" id="COG1316">
    <property type="taxonomic scope" value="Bacteria"/>
</dbReference>
<dbReference type="PANTHER" id="PTHR33392">
    <property type="entry name" value="POLYISOPRENYL-TEICHOIC ACID--PEPTIDOGLYCAN TEICHOIC ACID TRANSFERASE TAGU"/>
    <property type="match status" value="1"/>
</dbReference>
<keyword evidence="3" id="KW-0472">Membrane</keyword>
<comment type="caution">
    <text evidence="5">The sequence shown here is derived from an EMBL/GenBank/DDBJ whole genome shotgun (WGS) entry which is preliminary data.</text>
</comment>
<comment type="similarity">
    <text evidence="1">Belongs to the LytR/CpsA/Psr (LCP) family.</text>
</comment>
<keyword evidence="3" id="KW-1133">Transmembrane helix</keyword>
<evidence type="ECO:0000313" key="6">
    <source>
        <dbReference type="Proteomes" id="UP000014408"/>
    </source>
</evidence>
<feature type="domain" description="Cell envelope-related transcriptional attenuator" evidence="4">
    <location>
        <begin position="201"/>
        <end position="343"/>
    </location>
</feature>
<dbReference type="EMBL" id="ATBY01000015">
    <property type="protein sequence ID" value="EPD68481.1"/>
    <property type="molecule type" value="Genomic_DNA"/>
</dbReference>